<dbReference type="AlphaFoldDB" id="A0A6N1XAW6"/>
<evidence type="ECO:0000313" key="2">
    <source>
        <dbReference type="EMBL" id="QKV54965.1"/>
    </source>
</evidence>
<protein>
    <submittedName>
        <fullName evidence="2">GPW/gp25 family protein</fullName>
    </submittedName>
</protein>
<dbReference type="Proteomes" id="UP000509579">
    <property type="component" value="Chromosome"/>
</dbReference>
<keyword evidence="3" id="KW-1185">Reference proteome</keyword>
<gene>
    <name evidence="2" type="ORF">HUK68_06865</name>
</gene>
<reference evidence="2 3" key="1">
    <citation type="submission" date="2020-06" db="EMBL/GenBank/DDBJ databases">
        <title>Acidovorax antarctica sp. nov., isolated from Corinth ice sheet soil, Antarctic Fields Peninsula.</title>
        <authorList>
            <person name="Xu Q."/>
            <person name="Peng F."/>
        </authorList>
    </citation>
    <scope>NUCLEOTIDE SEQUENCE [LARGE SCALE GENOMIC DNA]</scope>
    <source>
        <strain evidence="2 3">16-35-5</strain>
    </source>
</reference>
<sequence>MNATTGRSIAWAEHIGQSIADILTTPIGSRLMRRGYGSYIPQMIDQPMTPANILRLQAATAQAIMKHEPRTRLRRATLQLGADGRTVLTIERTDKGQSSITRQTVELRGSQA</sequence>
<organism evidence="2 3">
    <name type="scientific">Comamonas antarctica</name>
    <dbReference type="NCBI Taxonomy" id="2743470"/>
    <lineage>
        <taxon>Bacteria</taxon>
        <taxon>Pseudomonadati</taxon>
        <taxon>Pseudomonadota</taxon>
        <taxon>Betaproteobacteria</taxon>
        <taxon>Burkholderiales</taxon>
        <taxon>Comamonadaceae</taxon>
        <taxon>Comamonas</taxon>
    </lineage>
</organism>
<dbReference type="SUPFAM" id="SSF160719">
    <property type="entry name" value="gpW/gp25-like"/>
    <property type="match status" value="1"/>
</dbReference>
<evidence type="ECO:0000259" key="1">
    <source>
        <dbReference type="Pfam" id="PF04965"/>
    </source>
</evidence>
<dbReference type="InterPro" id="IPR007048">
    <property type="entry name" value="IraD/Gp25-like"/>
</dbReference>
<evidence type="ECO:0000313" key="3">
    <source>
        <dbReference type="Proteomes" id="UP000509579"/>
    </source>
</evidence>
<dbReference type="EMBL" id="CP054840">
    <property type="protein sequence ID" value="QKV54965.1"/>
    <property type="molecule type" value="Genomic_DNA"/>
</dbReference>
<proteinExistence type="predicted"/>
<dbReference type="KEGG" id="aant:HUK68_06865"/>
<accession>A0A6N1XAW6</accession>
<name>A0A6N1XAW6_9BURK</name>
<dbReference type="Gene3D" id="3.10.450.40">
    <property type="match status" value="1"/>
</dbReference>
<dbReference type="Pfam" id="PF04965">
    <property type="entry name" value="GPW_gp25"/>
    <property type="match status" value="1"/>
</dbReference>
<feature type="domain" description="IraD/Gp25-like" evidence="1">
    <location>
        <begin position="12"/>
        <end position="79"/>
    </location>
</feature>